<proteinExistence type="predicted"/>
<evidence type="ECO:0000256" key="11">
    <source>
        <dbReference type="SAM" id="MobiDB-lite"/>
    </source>
</evidence>
<evidence type="ECO:0000256" key="12">
    <source>
        <dbReference type="SAM" id="Phobius"/>
    </source>
</evidence>
<evidence type="ECO:0000256" key="6">
    <source>
        <dbReference type="ARBA" id="ARBA00023043"/>
    </source>
</evidence>
<dbReference type="Proteomes" id="UP000192223">
    <property type="component" value="Unplaced"/>
</dbReference>
<comment type="subcellular location">
    <subcellularLocation>
        <location evidence="1">Membrane</location>
        <topology evidence="1">Multi-pass membrane protein</topology>
    </subcellularLocation>
</comment>
<feature type="transmembrane region" description="Helical" evidence="12">
    <location>
        <begin position="406"/>
        <end position="425"/>
    </location>
</feature>
<dbReference type="PANTHER" id="PTHR10117">
    <property type="entry name" value="TRANSIENT RECEPTOR POTENTIAL CHANNEL"/>
    <property type="match status" value="1"/>
</dbReference>
<dbReference type="InterPro" id="IPR002110">
    <property type="entry name" value="Ankyrin_rpt"/>
</dbReference>
<dbReference type="Pfam" id="PF00023">
    <property type="entry name" value="Ank"/>
    <property type="match status" value="1"/>
</dbReference>
<dbReference type="GO" id="GO:0051480">
    <property type="term" value="P:regulation of cytosolic calcium ion concentration"/>
    <property type="evidence" value="ECO:0007669"/>
    <property type="project" value="TreeGrafter"/>
</dbReference>
<dbReference type="GO" id="GO:0015279">
    <property type="term" value="F:store-operated calcium channel activity"/>
    <property type="evidence" value="ECO:0007669"/>
    <property type="project" value="TreeGrafter"/>
</dbReference>
<dbReference type="GO" id="GO:0034703">
    <property type="term" value="C:cation channel complex"/>
    <property type="evidence" value="ECO:0007669"/>
    <property type="project" value="TreeGrafter"/>
</dbReference>
<evidence type="ECO:0000256" key="3">
    <source>
        <dbReference type="ARBA" id="ARBA00022692"/>
    </source>
</evidence>
<keyword evidence="9" id="KW-0407">Ion channel</keyword>
<feature type="transmembrane region" description="Helical" evidence="12">
    <location>
        <begin position="476"/>
        <end position="494"/>
    </location>
</feature>
<evidence type="ECO:0000313" key="15">
    <source>
        <dbReference type="RefSeq" id="XP_018319395.1"/>
    </source>
</evidence>
<dbReference type="AlphaFoldDB" id="A0A1W4WHA3"/>
<dbReference type="PANTHER" id="PTHR10117:SF54">
    <property type="entry name" value="TRANSIENT RECEPTOR POTENTIAL-GAMMA PROTEIN"/>
    <property type="match status" value="1"/>
</dbReference>
<keyword evidence="2" id="KW-0813">Transport</keyword>
<dbReference type="InterPro" id="IPR002153">
    <property type="entry name" value="TRPC_channel"/>
</dbReference>
<dbReference type="GO" id="GO:0070679">
    <property type="term" value="F:inositol 1,4,5 trisphosphate binding"/>
    <property type="evidence" value="ECO:0007669"/>
    <property type="project" value="TreeGrafter"/>
</dbReference>
<keyword evidence="7" id="KW-0406">Ion transport</keyword>
<dbReference type="PROSITE" id="PS50088">
    <property type="entry name" value="ANK_REPEAT"/>
    <property type="match status" value="2"/>
</dbReference>
<keyword evidence="8 12" id="KW-0472">Membrane</keyword>
<feature type="transmembrane region" description="Helical" evidence="12">
    <location>
        <begin position="592"/>
        <end position="617"/>
    </location>
</feature>
<evidence type="ECO:0000256" key="10">
    <source>
        <dbReference type="PROSITE-ProRule" id="PRU00023"/>
    </source>
</evidence>
<keyword evidence="3 12" id="KW-0812">Transmembrane</keyword>
<evidence type="ECO:0000259" key="13">
    <source>
        <dbReference type="SMART" id="SM01420"/>
    </source>
</evidence>
<dbReference type="Gene3D" id="1.25.40.20">
    <property type="entry name" value="Ankyrin repeat-containing domain"/>
    <property type="match status" value="1"/>
</dbReference>
<dbReference type="RefSeq" id="XP_018319395.1">
    <property type="nucleotide sequence ID" value="XM_018463893.1"/>
</dbReference>
<dbReference type="Pfam" id="PF08344">
    <property type="entry name" value="TRP_2"/>
    <property type="match status" value="1"/>
</dbReference>
<dbReference type="GO" id="GO:0005886">
    <property type="term" value="C:plasma membrane"/>
    <property type="evidence" value="ECO:0007669"/>
    <property type="project" value="TreeGrafter"/>
</dbReference>
<dbReference type="InterPro" id="IPR036770">
    <property type="entry name" value="Ankyrin_rpt-contain_sf"/>
</dbReference>
<sequence>MRRLIKKLGCNSTSTSGTDDGTKGAAHQATPAVAKKNVKIQSNIKTTANKCQKGTSIPTPPAIATSTCTSSDSEKQPKAGMLKCRRSKYKKLNEEGYETLEPSQNILLPHLQENEKKFLEAVDSGDTKEAHKHLASGVNVNCINFQGITALHIAVQNEDYEMVEFLLKEKDIEIGDSVLIAIRDNYIDIVKMLLDKLKKTSPGLEFAGATHSSDFADHITPLVLAAQCGHYEIIEMLIERGHKIAKPHPPNCMCTQCKDRLKHDDLLHSETLRLNLYRAVSNPAYICHSTQDPILAAFHLSRELKKCAFIVRAFRAAYTQLAEEISLFAVELIGHCRSTAEMELILRQKNGLNEPTSFKFPRIILAVDYKQIEFIAHPNTQQIIESVWHGNWYEWRVKPVYLKVVYPFYRIIILPIIAVMCLVVPKNTWVIHWQIPLNRMISHVSSYLIFLTILFFESNLNKNTQKRGPPFSGLEPVILIYVIGYSYSCIRMCAVRGPKRFFKSLWGWYDVICNFFFILTFTFWLVAYVDVINNGDANLERKFWNSLDPTLIAEGTFAIATIMAWCKLLYLCRLNIYLGPLQIVLGKMNLDVAKYISIFVIIMISFTVGMCKFYQYYDGMVQVDDTYEIKTEQVSSFVDFTSTLKTFFWALFCMAPLESADVIIENLPGPEKGVTVTNRHSFTEAIGYIAFAVFEFLTVIVILNMLIATMSHTFQTITDNVDIEWTFGKTEFYLDYMYQTTLPPPFNLIPTGSGILSALEWFRLIRSKGKDSKKAGFSFSHCCYIEYGMDQKVIEEFPVLMSQLVQRYFREKSSGTETAETDLELIRKELLDIKKRVGKRASTILH</sequence>
<dbReference type="PROSITE" id="PS50297">
    <property type="entry name" value="ANK_REP_REGION"/>
    <property type="match status" value="2"/>
</dbReference>
<evidence type="ECO:0000256" key="4">
    <source>
        <dbReference type="ARBA" id="ARBA00022737"/>
    </source>
</evidence>
<dbReference type="InParanoid" id="A0A1W4WHA3"/>
<feature type="repeat" description="ANK" evidence="10">
    <location>
        <begin position="146"/>
        <end position="168"/>
    </location>
</feature>
<dbReference type="InterPro" id="IPR013555">
    <property type="entry name" value="TRP_dom"/>
</dbReference>
<feature type="domain" description="Transient receptor ion channel" evidence="13">
    <location>
        <begin position="252"/>
        <end position="315"/>
    </location>
</feature>
<evidence type="ECO:0000256" key="2">
    <source>
        <dbReference type="ARBA" id="ARBA00022448"/>
    </source>
</evidence>
<dbReference type="SUPFAM" id="SSF48403">
    <property type="entry name" value="Ankyrin repeat"/>
    <property type="match status" value="1"/>
</dbReference>
<evidence type="ECO:0000256" key="9">
    <source>
        <dbReference type="ARBA" id="ARBA00023303"/>
    </source>
</evidence>
<feature type="region of interest" description="Disordered" evidence="11">
    <location>
        <begin position="1"/>
        <end position="30"/>
    </location>
</feature>
<keyword evidence="5 12" id="KW-1133">Transmembrane helix</keyword>
<evidence type="ECO:0000256" key="5">
    <source>
        <dbReference type="ARBA" id="ARBA00022989"/>
    </source>
</evidence>
<dbReference type="KEGG" id="apln:108732894"/>
<evidence type="ECO:0000313" key="14">
    <source>
        <dbReference type="Proteomes" id="UP000192223"/>
    </source>
</evidence>
<keyword evidence="4" id="KW-0677">Repeat</keyword>
<dbReference type="InterPro" id="IPR005821">
    <property type="entry name" value="Ion_trans_dom"/>
</dbReference>
<dbReference type="SMART" id="SM00248">
    <property type="entry name" value="ANK"/>
    <property type="match status" value="2"/>
</dbReference>
<keyword evidence="14" id="KW-1185">Reference proteome</keyword>
<evidence type="ECO:0000256" key="7">
    <source>
        <dbReference type="ARBA" id="ARBA00023065"/>
    </source>
</evidence>
<feature type="transmembrane region" description="Helical" evidence="12">
    <location>
        <begin position="437"/>
        <end position="456"/>
    </location>
</feature>
<feature type="transmembrane region" description="Helical" evidence="12">
    <location>
        <begin position="506"/>
        <end position="529"/>
    </location>
</feature>
<evidence type="ECO:0000256" key="1">
    <source>
        <dbReference type="ARBA" id="ARBA00004141"/>
    </source>
</evidence>
<dbReference type="OrthoDB" id="2373987at2759"/>
<dbReference type="PRINTS" id="PR01097">
    <property type="entry name" value="TRNSRECEPTRP"/>
</dbReference>
<organism evidence="14 15">
    <name type="scientific">Agrilus planipennis</name>
    <name type="common">Emerald ash borer</name>
    <name type="synonym">Agrilus marcopoli</name>
    <dbReference type="NCBI Taxonomy" id="224129"/>
    <lineage>
        <taxon>Eukaryota</taxon>
        <taxon>Metazoa</taxon>
        <taxon>Ecdysozoa</taxon>
        <taxon>Arthropoda</taxon>
        <taxon>Hexapoda</taxon>
        <taxon>Insecta</taxon>
        <taxon>Pterygota</taxon>
        <taxon>Neoptera</taxon>
        <taxon>Endopterygota</taxon>
        <taxon>Coleoptera</taxon>
        <taxon>Polyphaga</taxon>
        <taxon>Elateriformia</taxon>
        <taxon>Buprestoidea</taxon>
        <taxon>Buprestidae</taxon>
        <taxon>Agrilinae</taxon>
        <taxon>Agrilus</taxon>
    </lineage>
</organism>
<feature type="transmembrane region" description="Helical" evidence="12">
    <location>
        <begin position="549"/>
        <end position="571"/>
    </location>
</feature>
<protein>
    <submittedName>
        <fullName evidence="15">Short transient receptor potential channel 5-like</fullName>
    </submittedName>
</protein>
<feature type="repeat" description="ANK" evidence="10">
    <location>
        <begin position="217"/>
        <end position="249"/>
    </location>
</feature>
<feature type="transmembrane region" description="Helical" evidence="12">
    <location>
        <begin position="685"/>
        <end position="707"/>
    </location>
</feature>
<dbReference type="SMART" id="SM01420">
    <property type="entry name" value="TRP_2"/>
    <property type="match status" value="1"/>
</dbReference>
<dbReference type="GeneID" id="108732894"/>
<reference evidence="15" key="1">
    <citation type="submission" date="2025-08" db="UniProtKB">
        <authorList>
            <consortium name="RefSeq"/>
        </authorList>
    </citation>
    <scope>IDENTIFICATION</scope>
    <source>
        <tissue evidence="15">Entire body</tissue>
    </source>
</reference>
<name>A0A1W4WHA3_AGRPL</name>
<dbReference type="STRING" id="224129.A0A1W4WHA3"/>
<accession>A0A1W4WHA3</accession>
<gene>
    <name evidence="15" type="primary">LOC108732894</name>
</gene>
<evidence type="ECO:0000256" key="8">
    <source>
        <dbReference type="ARBA" id="ARBA00023136"/>
    </source>
</evidence>
<dbReference type="Pfam" id="PF12796">
    <property type="entry name" value="Ank_2"/>
    <property type="match status" value="1"/>
</dbReference>
<dbReference type="Pfam" id="PF00520">
    <property type="entry name" value="Ion_trans"/>
    <property type="match status" value="1"/>
</dbReference>
<keyword evidence="6 10" id="KW-0040">ANK repeat</keyword>